<dbReference type="EMBL" id="UYRU01086576">
    <property type="protein sequence ID" value="VDN35158.1"/>
    <property type="molecule type" value="Genomic_DNA"/>
</dbReference>
<organism evidence="6 7">
    <name type="scientific">Dibothriocephalus latus</name>
    <name type="common">Fish tapeworm</name>
    <name type="synonym">Diphyllobothrium latum</name>
    <dbReference type="NCBI Taxonomy" id="60516"/>
    <lineage>
        <taxon>Eukaryota</taxon>
        <taxon>Metazoa</taxon>
        <taxon>Spiralia</taxon>
        <taxon>Lophotrochozoa</taxon>
        <taxon>Platyhelminthes</taxon>
        <taxon>Cestoda</taxon>
        <taxon>Eucestoda</taxon>
        <taxon>Diphyllobothriidea</taxon>
        <taxon>Diphyllobothriidae</taxon>
        <taxon>Dibothriocephalus</taxon>
    </lineage>
</organism>
<dbReference type="AlphaFoldDB" id="A0A3P7NHV4"/>
<dbReference type="Pfam" id="PF00642">
    <property type="entry name" value="zf-CCCH"/>
    <property type="match status" value="1"/>
</dbReference>
<keyword evidence="3" id="KW-0862">Zinc</keyword>
<evidence type="ECO:0000256" key="2">
    <source>
        <dbReference type="ARBA" id="ARBA00023242"/>
    </source>
</evidence>
<accession>A0A3P7NHV4</accession>
<keyword evidence="7" id="KW-1185">Reference proteome</keyword>
<keyword evidence="3" id="KW-0863">Zinc-finger</keyword>
<protein>
    <recommendedName>
        <fullName evidence="5">C3H1-type domain-containing protein</fullName>
    </recommendedName>
</protein>
<dbReference type="Gene3D" id="2.30.30.1190">
    <property type="match status" value="1"/>
</dbReference>
<dbReference type="Proteomes" id="UP000281553">
    <property type="component" value="Unassembled WGS sequence"/>
</dbReference>
<evidence type="ECO:0000259" key="5">
    <source>
        <dbReference type="PROSITE" id="PS50103"/>
    </source>
</evidence>
<evidence type="ECO:0000313" key="7">
    <source>
        <dbReference type="Proteomes" id="UP000281553"/>
    </source>
</evidence>
<feature type="zinc finger region" description="C3H1-type" evidence="3">
    <location>
        <begin position="150"/>
        <end position="178"/>
    </location>
</feature>
<dbReference type="PROSITE" id="PS50103">
    <property type="entry name" value="ZF_C3H1"/>
    <property type="match status" value="1"/>
</dbReference>
<evidence type="ECO:0000256" key="3">
    <source>
        <dbReference type="PROSITE-ProRule" id="PRU00723"/>
    </source>
</evidence>
<evidence type="ECO:0000313" key="6">
    <source>
        <dbReference type="EMBL" id="VDN35158.1"/>
    </source>
</evidence>
<dbReference type="PANTHER" id="PTHR46297:SF1">
    <property type="entry name" value="ZINC FINGER CCCH-TYPE WITH G PATCH DOMAIN-CONTAINING PROTEIN"/>
    <property type="match status" value="1"/>
</dbReference>
<feature type="domain" description="C3H1-type" evidence="5">
    <location>
        <begin position="150"/>
        <end position="178"/>
    </location>
</feature>
<dbReference type="PANTHER" id="PTHR46297">
    <property type="entry name" value="ZINC FINGER CCCH-TYPE WITH G PATCH DOMAIN-CONTAINING PROTEIN"/>
    <property type="match status" value="1"/>
</dbReference>
<dbReference type="SMART" id="SM00356">
    <property type="entry name" value="ZnF_C3H1"/>
    <property type="match status" value="1"/>
</dbReference>
<evidence type="ECO:0000256" key="4">
    <source>
        <dbReference type="SAM" id="MobiDB-lite"/>
    </source>
</evidence>
<dbReference type="GO" id="GO:0000978">
    <property type="term" value="F:RNA polymerase II cis-regulatory region sequence-specific DNA binding"/>
    <property type="evidence" value="ECO:0007669"/>
    <property type="project" value="TreeGrafter"/>
</dbReference>
<keyword evidence="3" id="KW-0479">Metal-binding</keyword>
<comment type="subcellular location">
    <subcellularLocation>
        <location evidence="1">Nucleus</location>
    </subcellularLocation>
</comment>
<dbReference type="GO" id="GO:0001227">
    <property type="term" value="F:DNA-binding transcription repressor activity, RNA polymerase II-specific"/>
    <property type="evidence" value="ECO:0007669"/>
    <property type="project" value="TreeGrafter"/>
</dbReference>
<keyword evidence="2" id="KW-0539">Nucleus</keyword>
<dbReference type="GO" id="GO:0005634">
    <property type="term" value="C:nucleus"/>
    <property type="evidence" value="ECO:0007669"/>
    <property type="project" value="UniProtKB-SubCell"/>
</dbReference>
<feature type="region of interest" description="Disordered" evidence="4">
    <location>
        <begin position="65"/>
        <end position="108"/>
    </location>
</feature>
<evidence type="ECO:0000256" key="1">
    <source>
        <dbReference type="ARBA" id="ARBA00004123"/>
    </source>
</evidence>
<dbReference type="OrthoDB" id="5842926at2759"/>
<dbReference type="GO" id="GO:0008270">
    <property type="term" value="F:zinc ion binding"/>
    <property type="evidence" value="ECO:0007669"/>
    <property type="project" value="UniProtKB-KW"/>
</dbReference>
<gene>
    <name evidence="6" type="ORF">DILT_LOCUS16701</name>
</gene>
<reference evidence="6 7" key="1">
    <citation type="submission" date="2018-11" db="EMBL/GenBank/DDBJ databases">
        <authorList>
            <consortium name="Pathogen Informatics"/>
        </authorList>
    </citation>
    <scope>NUCLEOTIDE SEQUENCE [LARGE SCALE GENOMIC DNA]</scope>
</reference>
<feature type="non-terminal residue" evidence="6">
    <location>
        <position position="182"/>
    </location>
</feature>
<proteinExistence type="predicted"/>
<dbReference type="InterPro" id="IPR000571">
    <property type="entry name" value="Znf_CCCH"/>
</dbReference>
<sequence length="182" mass="20129">MDTELQTLRETLAEVDQLLELSQDNSTELLSLKEDLTQLIQLKEADLLERRKQTALAAVASALESLPPPQPANSETDPIVSGPQTVEPPAPGFREKEEEEDNLPGSKCSLPGWTSRGYFVHRNAVIAEVLNEGSLVCSRRVRLFFTNPTRLNEVPCAQFLETGTCSRGVRCRRSHGEVASIE</sequence>
<name>A0A3P7NHV4_DIBLA</name>